<sequence length="178" mass="19570">MSGDPFWHAIRAQRLDVPSAVLTLHSGQGTKHYVGQCDITRGSGVLARLALRLAGFPSAGQKVPTRLTINTREGQSEWVRDFGGHVTRSHLSFDSVRCRIIERFGPVRLTLSLGVIPGKLCMEIASLHLFGVPVPCKLVPLSQTVEYEDPDARFCFDVSARVRGVGFLIRYAGVLVQE</sequence>
<evidence type="ECO:0000259" key="1">
    <source>
        <dbReference type="Pfam" id="PF13761"/>
    </source>
</evidence>
<dbReference type="RefSeq" id="WP_085800549.1">
    <property type="nucleotide sequence ID" value="NZ_FWXB01000008.1"/>
</dbReference>
<keyword evidence="3" id="KW-1185">Reference proteome</keyword>
<dbReference type="EMBL" id="FWXB01000008">
    <property type="protein sequence ID" value="SMC12599.1"/>
    <property type="molecule type" value="Genomic_DNA"/>
</dbReference>
<dbReference type="Pfam" id="PF13761">
    <property type="entry name" value="DUF4166"/>
    <property type="match status" value="1"/>
</dbReference>
<dbReference type="AlphaFoldDB" id="A0A1X7BTP4"/>
<dbReference type="Proteomes" id="UP000193224">
    <property type="component" value="Unassembled WGS sequence"/>
</dbReference>
<dbReference type="InterPro" id="IPR025311">
    <property type="entry name" value="DUF4166"/>
</dbReference>
<feature type="domain" description="DUF4166" evidence="1">
    <location>
        <begin position="23"/>
        <end position="175"/>
    </location>
</feature>
<name>A0A1X7BTP4_9RHOB</name>
<proteinExistence type="predicted"/>
<organism evidence="2 3">
    <name type="scientific">Roseovarius aestuarii</name>
    <dbReference type="NCBI Taxonomy" id="475083"/>
    <lineage>
        <taxon>Bacteria</taxon>
        <taxon>Pseudomonadati</taxon>
        <taxon>Pseudomonadota</taxon>
        <taxon>Alphaproteobacteria</taxon>
        <taxon>Rhodobacterales</taxon>
        <taxon>Roseobacteraceae</taxon>
        <taxon>Roseovarius</taxon>
    </lineage>
</organism>
<gene>
    <name evidence="2" type="ORF">ROA7745_02427</name>
</gene>
<accession>A0A1X7BTP4</accession>
<protein>
    <recommendedName>
        <fullName evidence="1">DUF4166 domain-containing protein</fullName>
    </recommendedName>
</protein>
<evidence type="ECO:0000313" key="2">
    <source>
        <dbReference type="EMBL" id="SMC12599.1"/>
    </source>
</evidence>
<reference evidence="2 3" key="1">
    <citation type="submission" date="2017-03" db="EMBL/GenBank/DDBJ databases">
        <authorList>
            <person name="Afonso C.L."/>
            <person name="Miller P.J."/>
            <person name="Scott M.A."/>
            <person name="Spackman E."/>
            <person name="Goraichik I."/>
            <person name="Dimitrov K.M."/>
            <person name="Suarez D.L."/>
            <person name="Swayne D.E."/>
        </authorList>
    </citation>
    <scope>NUCLEOTIDE SEQUENCE [LARGE SCALE GENOMIC DNA]</scope>
    <source>
        <strain evidence="2 3">CECT 7745</strain>
    </source>
</reference>
<evidence type="ECO:0000313" key="3">
    <source>
        <dbReference type="Proteomes" id="UP000193224"/>
    </source>
</evidence>
<dbReference type="OrthoDB" id="528778at2"/>